<evidence type="ECO:0008006" key="4">
    <source>
        <dbReference type="Google" id="ProtNLM"/>
    </source>
</evidence>
<protein>
    <recommendedName>
        <fullName evidence="4">Outer membrane protein beta-barrel domain-containing protein</fullName>
    </recommendedName>
</protein>
<name>A0A8J6TCT4_9BACT</name>
<sequence>MKRKLISLTALSLFCLGTPAMADPLTTESAFKITGYIFDSGTEAKSATNPAMPQLMAGAIDKIMAAENGVSSEFSTTGRSIPPRSFAIGATFSATDKLTLLSTIGITQPQNEPFIYNSNFGWELDLGVAYKLLNNLTYEVHFGYMDTGEAFTESPTLTEVEKITILTNKLTMSF</sequence>
<evidence type="ECO:0000313" key="2">
    <source>
        <dbReference type="EMBL" id="MBC8208930.1"/>
    </source>
</evidence>
<feature type="chain" id="PRO_5035232586" description="Outer membrane protein beta-barrel domain-containing protein" evidence="1">
    <location>
        <begin position="23"/>
        <end position="174"/>
    </location>
</feature>
<keyword evidence="1" id="KW-0732">Signal</keyword>
<accession>A0A8J6TCT4</accession>
<dbReference type="Proteomes" id="UP000599024">
    <property type="component" value="Unassembled WGS sequence"/>
</dbReference>
<reference evidence="2 3" key="1">
    <citation type="submission" date="2020-08" db="EMBL/GenBank/DDBJ databases">
        <title>Bridging the membrane lipid divide: bacteria of the FCB group superphylum have the potential to synthesize archaeal ether lipids.</title>
        <authorList>
            <person name="Villanueva L."/>
            <person name="Von Meijenfeldt F.A.B."/>
            <person name="Westbye A.B."/>
            <person name="Yadav S."/>
            <person name="Hopmans E.C."/>
            <person name="Dutilh B.E."/>
            <person name="Sinninghe Damste J.S."/>
        </authorList>
    </citation>
    <scope>NUCLEOTIDE SEQUENCE [LARGE SCALE GENOMIC DNA]</scope>
    <source>
        <strain evidence="2">NIOZ-UU81</strain>
    </source>
</reference>
<gene>
    <name evidence="2" type="ORF">H8E79_07170</name>
</gene>
<feature type="signal peptide" evidence="1">
    <location>
        <begin position="1"/>
        <end position="22"/>
    </location>
</feature>
<dbReference type="AlphaFoldDB" id="A0A8J6TCT4"/>
<proteinExistence type="predicted"/>
<dbReference type="EMBL" id="JACNLK010000062">
    <property type="protein sequence ID" value="MBC8208930.1"/>
    <property type="molecule type" value="Genomic_DNA"/>
</dbReference>
<evidence type="ECO:0000256" key="1">
    <source>
        <dbReference type="SAM" id="SignalP"/>
    </source>
</evidence>
<evidence type="ECO:0000313" key="3">
    <source>
        <dbReference type="Proteomes" id="UP000599024"/>
    </source>
</evidence>
<organism evidence="2 3">
    <name type="scientific">Candidatus Desulfatifera sulfidica</name>
    <dbReference type="NCBI Taxonomy" id="2841691"/>
    <lineage>
        <taxon>Bacteria</taxon>
        <taxon>Pseudomonadati</taxon>
        <taxon>Thermodesulfobacteriota</taxon>
        <taxon>Desulfobulbia</taxon>
        <taxon>Desulfobulbales</taxon>
        <taxon>Desulfobulbaceae</taxon>
        <taxon>Candidatus Desulfatifera</taxon>
    </lineage>
</organism>
<comment type="caution">
    <text evidence="2">The sequence shown here is derived from an EMBL/GenBank/DDBJ whole genome shotgun (WGS) entry which is preliminary data.</text>
</comment>